<dbReference type="GO" id="GO:0035556">
    <property type="term" value="P:intracellular signal transduction"/>
    <property type="evidence" value="ECO:0007669"/>
    <property type="project" value="InterPro"/>
</dbReference>
<comment type="similarity">
    <text evidence="2">Belongs to the IML1 family.</text>
</comment>
<dbReference type="Gene3D" id="1.10.10.10">
    <property type="entry name" value="Winged helix-like DNA-binding domain superfamily/Winged helix DNA-binding domain"/>
    <property type="match status" value="1"/>
</dbReference>
<dbReference type="PANTHER" id="PTHR13179">
    <property type="entry name" value="DEP DOMAIN CONTAINING PROTEIN 5"/>
    <property type="match status" value="1"/>
</dbReference>
<feature type="compositionally biased region" description="Polar residues" evidence="7">
    <location>
        <begin position="566"/>
        <end position="575"/>
    </location>
</feature>
<dbReference type="InterPro" id="IPR000591">
    <property type="entry name" value="DEP_dom"/>
</dbReference>
<feature type="compositionally biased region" description="Basic and acidic residues" evidence="7">
    <location>
        <begin position="1477"/>
        <end position="1488"/>
    </location>
</feature>
<feature type="region of interest" description="Disordered" evidence="7">
    <location>
        <begin position="1059"/>
        <end position="1078"/>
    </location>
</feature>
<comment type="subcellular location">
    <subcellularLocation>
        <location evidence="1">Vacuole membrane</location>
        <topology evidence="1">Peripheral membrane protein</topology>
    </subcellularLocation>
</comment>
<evidence type="ECO:0000256" key="5">
    <source>
        <dbReference type="ARBA" id="ARBA00022554"/>
    </source>
</evidence>
<dbReference type="PANTHER" id="PTHR13179:SF8">
    <property type="entry name" value="GATOR COMPLEX PROTEIN DEPDC5"/>
    <property type="match status" value="1"/>
</dbReference>
<feature type="compositionally biased region" description="Polar residues" evidence="7">
    <location>
        <begin position="1891"/>
        <end position="1902"/>
    </location>
</feature>
<dbReference type="STRING" id="1432307.W9C1I8"/>
<reference evidence="9 10" key="1">
    <citation type="journal article" date="2014" name="Genome Announc.">
        <title>Draft genome sequence of Sclerotinia borealis, a psychrophilic plant pathogenic fungus.</title>
        <authorList>
            <person name="Mardanov A.V."/>
            <person name="Beletsky A.V."/>
            <person name="Kadnikov V.V."/>
            <person name="Ignatov A.N."/>
            <person name="Ravin N.V."/>
        </authorList>
    </citation>
    <scope>NUCLEOTIDE SEQUENCE [LARGE SCALE GENOMIC DNA]</scope>
    <source>
        <strain evidence="10">F-4157</strain>
    </source>
</reference>
<dbReference type="OrthoDB" id="39497at2759"/>
<feature type="domain" description="DEP" evidence="8">
    <location>
        <begin position="1352"/>
        <end position="1445"/>
    </location>
</feature>
<dbReference type="GO" id="GO:1904262">
    <property type="term" value="P:negative regulation of TORC1 signaling"/>
    <property type="evidence" value="ECO:0007669"/>
    <property type="project" value="TreeGrafter"/>
</dbReference>
<dbReference type="InterPro" id="IPR057068">
    <property type="entry name" value="IML1_N_fung"/>
</dbReference>
<accession>W9C1I8</accession>
<dbReference type="SMART" id="SM00049">
    <property type="entry name" value="DEP"/>
    <property type="match status" value="1"/>
</dbReference>
<feature type="compositionally biased region" description="Basic and acidic residues" evidence="7">
    <location>
        <begin position="889"/>
        <end position="907"/>
    </location>
</feature>
<gene>
    <name evidence="9" type="ORF">SBOR_8952</name>
</gene>
<feature type="region of interest" description="Disordered" evidence="7">
    <location>
        <begin position="782"/>
        <end position="808"/>
    </location>
</feature>
<dbReference type="Pfam" id="PF24438">
    <property type="entry name" value="IML1_N_fung"/>
    <property type="match status" value="1"/>
</dbReference>
<feature type="compositionally biased region" description="Basic and acidic residues" evidence="7">
    <location>
        <begin position="782"/>
        <end position="795"/>
    </location>
</feature>
<proteinExistence type="inferred from homology"/>
<dbReference type="InterPro" id="IPR027244">
    <property type="entry name" value="IML1"/>
</dbReference>
<keyword evidence="10" id="KW-1185">Reference proteome</keyword>
<dbReference type="Pfam" id="PF12257">
    <property type="entry name" value="IML1"/>
    <property type="match status" value="1"/>
</dbReference>
<dbReference type="InterPro" id="IPR036390">
    <property type="entry name" value="WH_DNA-bd_sf"/>
</dbReference>
<evidence type="ECO:0000313" key="9">
    <source>
        <dbReference type="EMBL" id="ESZ90672.1"/>
    </source>
</evidence>
<keyword evidence="6" id="KW-0472">Membrane</keyword>
<keyword evidence="5" id="KW-0926">Vacuole</keyword>
<dbReference type="GO" id="GO:0005096">
    <property type="term" value="F:GTPase activator activity"/>
    <property type="evidence" value="ECO:0007669"/>
    <property type="project" value="InterPro"/>
</dbReference>
<feature type="region of interest" description="Disordered" evidence="7">
    <location>
        <begin position="22"/>
        <end position="50"/>
    </location>
</feature>
<evidence type="ECO:0000259" key="8">
    <source>
        <dbReference type="PROSITE" id="PS50186"/>
    </source>
</evidence>
<feature type="region of interest" description="Disordered" evidence="7">
    <location>
        <begin position="533"/>
        <end position="578"/>
    </location>
</feature>
<dbReference type="Pfam" id="PF19418">
    <property type="entry name" value="DEPDC5_CTD"/>
    <property type="match status" value="1"/>
</dbReference>
<evidence type="ECO:0000256" key="6">
    <source>
        <dbReference type="ARBA" id="ARBA00023136"/>
    </source>
</evidence>
<comment type="caution">
    <text evidence="9">The sequence shown here is derived from an EMBL/GenBank/DDBJ whole genome shotgun (WGS) entry which is preliminary data.</text>
</comment>
<evidence type="ECO:0000256" key="3">
    <source>
        <dbReference type="ARBA" id="ARBA00018529"/>
    </source>
</evidence>
<dbReference type="Pfam" id="PF00610">
    <property type="entry name" value="DEP"/>
    <property type="match status" value="1"/>
</dbReference>
<evidence type="ECO:0000256" key="4">
    <source>
        <dbReference type="ARBA" id="ARBA00021881"/>
    </source>
</evidence>
<dbReference type="InterPro" id="IPR045838">
    <property type="entry name" value="DEPDC5_CTD"/>
</dbReference>
<dbReference type="GO" id="GO:0005774">
    <property type="term" value="C:vacuolar membrane"/>
    <property type="evidence" value="ECO:0007669"/>
    <property type="project" value="UniProtKB-SubCell"/>
</dbReference>
<dbReference type="Proteomes" id="UP000019487">
    <property type="component" value="Unassembled WGS sequence"/>
</dbReference>
<dbReference type="EMBL" id="AYSA01000588">
    <property type="protein sequence ID" value="ESZ90672.1"/>
    <property type="molecule type" value="Genomic_DNA"/>
</dbReference>
<dbReference type="HOGENOM" id="CLU_000935_1_1_1"/>
<dbReference type="GO" id="GO:1990130">
    <property type="term" value="C:GATOR1 complex"/>
    <property type="evidence" value="ECO:0007669"/>
    <property type="project" value="TreeGrafter"/>
</dbReference>
<dbReference type="GO" id="GO:0010508">
    <property type="term" value="P:positive regulation of autophagy"/>
    <property type="evidence" value="ECO:0007669"/>
    <property type="project" value="TreeGrafter"/>
</dbReference>
<feature type="compositionally biased region" description="Polar residues" evidence="7">
    <location>
        <begin position="1489"/>
        <end position="1509"/>
    </location>
</feature>
<evidence type="ECO:0000313" key="10">
    <source>
        <dbReference type="Proteomes" id="UP000019487"/>
    </source>
</evidence>
<dbReference type="PROSITE" id="PS50186">
    <property type="entry name" value="DEP"/>
    <property type="match status" value="1"/>
</dbReference>
<evidence type="ECO:0000256" key="7">
    <source>
        <dbReference type="SAM" id="MobiDB-lite"/>
    </source>
</evidence>
<dbReference type="SUPFAM" id="SSF46785">
    <property type="entry name" value="Winged helix' DNA-binding domain"/>
    <property type="match status" value="1"/>
</dbReference>
<feature type="compositionally biased region" description="Polar residues" evidence="7">
    <location>
        <begin position="1059"/>
        <end position="1068"/>
    </location>
</feature>
<organism evidence="9 10">
    <name type="scientific">Sclerotinia borealis (strain F-4128)</name>
    <dbReference type="NCBI Taxonomy" id="1432307"/>
    <lineage>
        <taxon>Eukaryota</taxon>
        <taxon>Fungi</taxon>
        <taxon>Dikarya</taxon>
        <taxon>Ascomycota</taxon>
        <taxon>Pezizomycotina</taxon>
        <taxon>Leotiomycetes</taxon>
        <taxon>Helotiales</taxon>
        <taxon>Sclerotiniaceae</taxon>
        <taxon>Sclerotinia</taxon>
    </lineage>
</organism>
<dbReference type="CDD" id="cd04449">
    <property type="entry name" value="DEP_DEPDC5-like"/>
    <property type="match status" value="1"/>
</dbReference>
<evidence type="ECO:0000256" key="1">
    <source>
        <dbReference type="ARBA" id="ARBA00004148"/>
    </source>
</evidence>
<feature type="region of interest" description="Disordered" evidence="7">
    <location>
        <begin position="874"/>
        <end position="916"/>
    </location>
</feature>
<sequence length="1915" mass="214862">MSTLLPLTPRRGTKRVSHLRHVSNGSSENGTAFTSRPVTPSSSTGTIQHDPITSKLPVERRCNLWTHDEALSKEEVVLNLDLFPDVKAGELMAIVALKTDLGLRDFQDKSVLNKPGVDSATASGRFGKYDWNQTGHGHREKSSRHDADFGKRYLFLAKDMPKELKLKQPGLEVSLAKLIADVFNLKHRSSVLLCTTDTVTSSASHVEMSFKDEYLARSDMWRLTVDEMMNKAVYRGQKILFMGTIKAQVTCVYIGGRKVQSAFFSTNTKPIFRSESARYVLFIQMSREMWDFDSEGSGEIMFNKVVNGFLPALFKKWVQLKVKHLVSIVLFTRVEYDTGLASELARSSHDTAYHTGVQTDGSKKPYKDFYRVVVSEMASGEWTTILYQLKREFKFFRKDISMHRIELVTALGMPSSATNKGTLGTRIEAEPSLAMHGNVLEAIDLASSQFAHDYIDRDLVRTGISIVVVTPCVGVFEVDYETLRKTTESLVGNGIAIDLICLPKMPLHSVPLFRYRNPRYATHQEALHFKALRSEDSTPRQTAPIFGSYSSINGSLSPPKARDRAFQNSSSNNRQDPSEWSYAIPHWIDVSFWTGASQDLISTHPLADSKLFEKRVAESSSDFAIRCKMYEMEMASVMENAMTEIAVPPLQLNVMFPQMLIQEPREPASSRNYPNKNTWERAKLHFSLSEFVNGPSKSVIDRHASQAEKKSLKALETYDTSHSEIVENFIGSRQKSTKTSFKSGSDETVRKVLANDSKILGTSFTDDTTSRSIDLLAGGKIDREKQNPQRHDPVLPRKSSVSSAMTAAKVSTVRPAKLSRHISLGKHGFGIAAPKGVAAELHTENASAARPVSTSSKGFDPNKKNTFTMANHLLGAPVHPDRPPSSNSERSRMRSDNISIESKRTSEPEVENSPSVRPMTIKSALQSLDSTNQFKSRSVLSSFYEGMKGNEDEHRNLQLLRTNDDQKVFNSKLLAEAVPELPATLSPTTALSPWLSALNPSNPAENDTMGKTVYRRWQHVFPKPILTRTMKWKSLCSPASVPLTTESFPTKFQLETEYQQKPYNISQNSEDETSEDPNTREDFLRELIGLRLSRGFQIVIGPGVAEAFGQKSLKIANVFDRDRITEDGASVFMSMGNIIHQLSCVNGTEIEVNMFVRKPTALTTPSSGTLNPSGYYPAIRTTLGDAYESRKITLGRSKDEYNWNYVDSFIAGFEDDMTEQLRFWRARFVLIPVARPTQSRRDHMRGEDNEEEVRLEGIRKLTQMWQSHRYVPPSERRFQSLASRRVKDSNPLDIVYKTEDPSVVVSAELESLPLVETSESASRRGQLLDSDRFRKSKLDIAALAEAIQVPVEKGGVRMQNRRWHFRLHYNCFIGSDMTTWLLENFEDVEDRDQAVELGNLLMVDETQRLREKDIGKERDRDVGIFVHVEKRHPFRDGQYFYQVTGEFAKQRPDSRSGWFGSRRRENSVPSTPMSDVMPKDPPRPDRAKSSSTQDDSANDSGVPTPTTNGGKRPKVSLSKVMKYDVDHRKRSYRPELINLHYDRLHNPDSCYHIRIDWLNVTAKLIEYAIHTWATTAEQHGLRLVEAPIGEACSIALVQPFRSPYLIELSLQPPDQQPRTYFDVNSFTPQAQITQSNKHYYQKALMKKFNFVLDIEAAKNFPSNVDVTFSWGRPDYTYTQFIHRSGVVLAQITDEGNFLLLANRLYNNRTASARDTDKYMKVDHPGANRMGPSAIINNPGLAAGTSSPFQSPILRAARAPSPLLRATHSSSPALRSTADVLGPSLPNSKLASIGSIGPDTIKIELEEFCHNSGKLERFYKEIFEKVTPPHATPPTLRSPFPTVFLDSNIPILGLPPGVLAKNGRDGSPTPTRLERMQGLGSSMPVLGRRPSVQISAGTGANDASRQESPRGSIAED</sequence>
<feature type="region of interest" description="Disordered" evidence="7">
    <location>
        <begin position="1858"/>
        <end position="1915"/>
    </location>
</feature>
<feature type="region of interest" description="Disordered" evidence="7">
    <location>
        <begin position="1451"/>
        <end position="1517"/>
    </location>
</feature>
<name>W9C1I8_SCLBF</name>
<dbReference type="InterPro" id="IPR036388">
    <property type="entry name" value="WH-like_DNA-bd_sf"/>
</dbReference>
<protein>
    <recommendedName>
        <fullName evidence="3">Vacuolar membrane-associated protein IML1</fullName>
    </recommendedName>
    <alternativeName>
        <fullName evidence="4">Vacuolar membrane-associated protein iml1</fullName>
    </alternativeName>
</protein>
<evidence type="ECO:0000256" key="2">
    <source>
        <dbReference type="ARBA" id="ARBA00005643"/>
    </source>
</evidence>
<dbReference type="InterPro" id="IPR048255">
    <property type="entry name" value="IML1_N"/>
</dbReference>
<feature type="compositionally biased region" description="Polar residues" evidence="7">
    <location>
        <begin position="23"/>
        <end position="47"/>
    </location>
</feature>